<evidence type="ECO:0000313" key="1">
    <source>
        <dbReference type="EMBL" id="OGK23327.1"/>
    </source>
</evidence>
<organism evidence="1 2">
    <name type="scientific">Candidatus Roizmanbacteria bacterium RIFCSPHIGHO2_02_FULL_38_11</name>
    <dbReference type="NCBI Taxonomy" id="1802039"/>
    <lineage>
        <taxon>Bacteria</taxon>
        <taxon>Candidatus Roizmaniibacteriota</taxon>
    </lineage>
</organism>
<dbReference type="AlphaFoldDB" id="A0A1F7GW66"/>
<dbReference type="EMBL" id="MFZO01000048">
    <property type="protein sequence ID" value="OGK23327.1"/>
    <property type="molecule type" value="Genomic_DNA"/>
</dbReference>
<gene>
    <name evidence="1" type="ORF">A3C25_06310</name>
</gene>
<dbReference type="Proteomes" id="UP000177913">
    <property type="component" value="Unassembled WGS sequence"/>
</dbReference>
<protein>
    <submittedName>
        <fullName evidence="1">Uncharacterized protein</fullName>
    </submittedName>
</protein>
<evidence type="ECO:0000313" key="2">
    <source>
        <dbReference type="Proteomes" id="UP000177913"/>
    </source>
</evidence>
<comment type="caution">
    <text evidence="1">The sequence shown here is derived from an EMBL/GenBank/DDBJ whole genome shotgun (WGS) entry which is preliminary data.</text>
</comment>
<proteinExistence type="predicted"/>
<reference evidence="1 2" key="1">
    <citation type="journal article" date="2016" name="Nat. Commun.">
        <title>Thousands of microbial genomes shed light on interconnected biogeochemical processes in an aquifer system.</title>
        <authorList>
            <person name="Anantharaman K."/>
            <person name="Brown C.T."/>
            <person name="Hug L.A."/>
            <person name="Sharon I."/>
            <person name="Castelle C.J."/>
            <person name="Probst A.J."/>
            <person name="Thomas B.C."/>
            <person name="Singh A."/>
            <person name="Wilkins M.J."/>
            <person name="Karaoz U."/>
            <person name="Brodie E.L."/>
            <person name="Williams K.H."/>
            <person name="Hubbard S.S."/>
            <person name="Banfield J.F."/>
        </authorList>
    </citation>
    <scope>NUCLEOTIDE SEQUENCE [LARGE SCALE GENOMIC DNA]</scope>
</reference>
<name>A0A1F7GW66_9BACT</name>
<accession>A0A1F7GW66</accession>
<sequence>MTHLQLIMTTEIKGTIFRIDKSHTKGKLVPYNIRSRGKKLDLFLKFGRFDSFEDTHDGIEWSTFNDPDEITVTVDGIVQSVPANDMVTGENHMIQARVEGGGDVTATWMRPTGSRER</sequence>